<proteinExistence type="predicted"/>
<sequence>MKEWLEKLRNSKKLIIVEGKKDKNALEKLKVKNVVAISRKPLYSFIEAINVKEVIILTDLDKTGRKLYSVLKHKLQAKGVKVDSYFREYLFKNSRITQIEGLYHYLEKEKVV</sequence>
<feature type="domain" description="Toprim" evidence="1">
    <location>
        <begin position="12"/>
        <end position="90"/>
    </location>
</feature>
<dbReference type="Gene3D" id="3.40.1360.10">
    <property type="match status" value="1"/>
</dbReference>
<name>X0YH89_9ZZZZ</name>
<evidence type="ECO:0000313" key="2">
    <source>
        <dbReference type="EMBL" id="GAG36196.1"/>
    </source>
</evidence>
<dbReference type="InterPro" id="IPR006171">
    <property type="entry name" value="TOPRIM_dom"/>
</dbReference>
<reference evidence="2" key="1">
    <citation type="journal article" date="2014" name="Front. Microbiol.">
        <title>High frequency of phylogenetically diverse reductive dehalogenase-homologous genes in deep subseafloor sedimentary metagenomes.</title>
        <authorList>
            <person name="Kawai M."/>
            <person name="Futagami T."/>
            <person name="Toyoda A."/>
            <person name="Takaki Y."/>
            <person name="Nishi S."/>
            <person name="Hori S."/>
            <person name="Arai W."/>
            <person name="Tsubouchi T."/>
            <person name="Morono Y."/>
            <person name="Uchiyama I."/>
            <person name="Ito T."/>
            <person name="Fujiyama A."/>
            <person name="Inagaki F."/>
            <person name="Takami H."/>
        </authorList>
    </citation>
    <scope>NUCLEOTIDE SEQUENCE</scope>
    <source>
        <strain evidence="2">Expedition CK06-06</strain>
    </source>
</reference>
<dbReference type="EMBL" id="BARS01049741">
    <property type="protein sequence ID" value="GAG36196.1"/>
    <property type="molecule type" value="Genomic_DNA"/>
</dbReference>
<dbReference type="PANTHER" id="PTHR39964:SF2">
    <property type="entry name" value="UPF0292 PROTEIN MJ1624"/>
    <property type="match status" value="1"/>
</dbReference>
<organism evidence="2">
    <name type="scientific">marine sediment metagenome</name>
    <dbReference type="NCBI Taxonomy" id="412755"/>
    <lineage>
        <taxon>unclassified sequences</taxon>
        <taxon>metagenomes</taxon>
        <taxon>ecological metagenomes</taxon>
    </lineage>
</organism>
<comment type="caution">
    <text evidence="2">The sequence shown here is derived from an EMBL/GenBank/DDBJ whole genome shotgun (WGS) entry which is preliminary data.</text>
</comment>
<accession>X0YH89</accession>
<dbReference type="PROSITE" id="PS50880">
    <property type="entry name" value="TOPRIM"/>
    <property type="match status" value="1"/>
</dbReference>
<dbReference type="PANTHER" id="PTHR39964">
    <property type="entry name" value="UPF0292 PROTEIN TK1411"/>
    <property type="match status" value="1"/>
</dbReference>
<dbReference type="AlphaFoldDB" id="X0YH89"/>
<evidence type="ECO:0000259" key="1">
    <source>
        <dbReference type="PROSITE" id="PS50880"/>
    </source>
</evidence>
<dbReference type="Pfam" id="PF13662">
    <property type="entry name" value="Toprim_4"/>
    <property type="match status" value="1"/>
</dbReference>
<dbReference type="SUPFAM" id="SSF110455">
    <property type="entry name" value="Toprim domain"/>
    <property type="match status" value="1"/>
</dbReference>
<protein>
    <recommendedName>
        <fullName evidence="1">Toprim domain-containing protein</fullName>
    </recommendedName>
</protein>
<gene>
    <name evidence="2" type="ORF">S01H1_74349</name>
</gene>
<dbReference type="SMART" id="SM00493">
    <property type="entry name" value="TOPRIM"/>
    <property type="match status" value="1"/>
</dbReference>